<dbReference type="AlphaFoldDB" id="A0A653AF18"/>
<dbReference type="Pfam" id="PF04879">
    <property type="entry name" value="Molybdop_Fe4S4"/>
    <property type="match status" value="1"/>
</dbReference>
<dbReference type="InterPro" id="IPR050612">
    <property type="entry name" value="Prok_Mopterin_Oxidored"/>
</dbReference>
<dbReference type="EMBL" id="UPXX01000031">
    <property type="protein sequence ID" value="VBB46636.1"/>
    <property type="molecule type" value="Genomic_DNA"/>
</dbReference>
<gene>
    <name evidence="6" type="primary">BisC</name>
    <name evidence="6" type="ORF">TRIP_B40430</name>
</gene>
<dbReference type="Pfam" id="PF00384">
    <property type="entry name" value="Molybdopterin"/>
    <property type="match status" value="1"/>
</dbReference>
<evidence type="ECO:0000313" key="6">
    <source>
        <dbReference type="EMBL" id="VBB46636.1"/>
    </source>
</evidence>
<dbReference type="PANTHER" id="PTHR43742">
    <property type="entry name" value="TRIMETHYLAMINE-N-OXIDE REDUCTASE"/>
    <property type="match status" value="1"/>
</dbReference>
<dbReference type="SUPFAM" id="SSF50692">
    <property type="entry name" value="ADC-like"/>
    <property type="match status" value="1"/>
</dbReference>
<evidence type="ECO:0000256" key="2">
    <source>
        <dbReference type="ARBA" id="ARBA00022723"/>
    </source>
</evidence>
<dbReference type="Gene3D" id="2.40.40.20">
    <property type="match status" value="1"/>
</dbReference>
<dbReference type="Gene3D" id="2.20.25.90">
    <property type="entry name" value="ADC-like domains"/>
    <property type="match status" value="1"/>
</dbReference>
<proteinExistence type="inferred from homology"/>
<dbReference type="InterPro" id="IPR009010">
    <property type="entry name" value="Asp_de-COase-like_dom_sf"/>
</dbReference>
<dbReference type="PROSITE" id="PS51669">
    <property type="entry name" value="4FE4S_MOW_BIS_MGD"/>
    <property type="match status" value="1"/>
</dbReference>
<sequence length="687" mass="76051">MQEKLEVPTLCRMCDHGCGILVSVENGKPVHIRGNPDHPFNKGWMCIKGKSALDLFYAANRLKTPLIRRGGRLLSASWDEALGHAAERLQRLKERWGPQALGIYYGEGVGHQEIRYYMKRFANVYGTPNFMSVGAICNAARTFGEVLTLGGLTKPDIANARLVVLWGANPLVSHEPVPPKVIRRLGKSGARLVVIDPRTTETAARADLHLKIRPGTDAVLIAGMLHVILREGLWDRGFTGEWVSGFERLQAEVSKPRYAPEAGVALTGIEPEAVRVLAREYARTKPACIFTGNGLEHHPSGVAKTRLLAVLKAVTGNLDVPGGELFTPRPPIKDITSPLPPPEAPAIGARRFPIFCRARGEAHALSLPRAILDEDPYPIKGLTVTGGNPSLQWPDSRRTREAFEKLEFLMVVDVVDAPDSRLADVVLPACTFLERDEHRSNVYLNLPYVTLRQAVVEPLYGLPDQMIWVKLAHAMGYQEYFPWKSCIEGIDELLSPMGKTYAEIAADGGIYAYDRRIYRRYEREGFGTPSGKVEIYPKRLEEAGFDPSPVPSLEAERMRAAEADQNDPFPLMLATGGNLLPYTHWQFRYIPRLRKTVPDPFLEIHPETAGLLGVRDGELVEVRTETDVIVVPAMITGAIRPGVVHLAQGWETSNANRLTSNEDADPVSGFPNLKSVRCRVVKRTSSS</sequence>
<dbReference type="GO" id="GO:0016491">
    <property type="term" value="F:oxidoreductase activity"/>
    <property type="evidence" value="ECO:0007669"/>
    <property type="project" value="InterPro"/>
</dbReference>
<dbReference type="SMART" id="SM00926">
    <property type="entry name" value="Molybdop_Fe4S4"/>
    <property type="match status" value="1"/>
</dbReference>
<dbReference type="Gene3D" id="3.40.228.10">
    <property type="entry name" value="Dimethylsulfoxide Reductase, domain 2"/>
    <property type="match status" value="1"/>
</dbReference>
<dbReference type="PANTHER" id="PTHR43742:SF6">
    <property type="entry name" value="OXIDOREDUCTASE YYAE-RELATED"/>
    <property type="match status" value="1"/>
</dbReference>
<evidence type="ECO:0000256" key="3">
    <source>
        <dbReference type="ARBA" id="ARBA00023004"/>
    </source>
</evidence>
<reference evidence="6" key="1">
    <citation type="submission" date="2018-07" db="EMBL/GenBank/DDBJ databases">
        <authorList>
            <consortium name="Genoscope - CEA"/>
            <person name="William W."/>
        </authorList>
    </citation>
    <scope>NUCLEOTIDE SEQUENCE</scope>
    <source>
        <strain evidence="6">IK1</strain>
    </source>
</reference>
<evidence type="ECO:0000259" key="5">
    <source>
        <dbReference type="PROSITE" id="PS51669"/>
    </source>
</evidence>
<feature type="domain" description="4Fe-4S Mo/W bis-MGD-type" evidence="5">
    <location>
        <begin position="4"/>
        <end position="60"/>
    </location>
</feature>
<dbReference type="Gene3D" id="3.40.50.740">
    <property type="match status" value="1"/>
</dbReference>
<dbReference type="GO" id="GO:0051536">
    <property type="term" value="F:iron-sulfur cluster binding"/>
    <property type="evidence" value="ECO:0007669"/>
    <property type="project" value="UniProtKB-KW"/>
</dbReference>
<dbReference type="Pfam" id="PF01568">
    <property type="entry name" value="Molydop_binding"/>
    <property type="match status" value="1"/>
</dbReference>
<evidence type="ECO:0000256" key="1">
    <source>
        <dbReference type="ARBA" id="ARBA00010312"/>
    </source>
</evidence>
<keyword evidence="4" id="KW-0411">Iron-sulfur</keyword>
<comment type="similarity">
    <text evidence="1">Belongs to the prokaryotic molybdopterin-containing oxidoreductase family.</text>
</comment>
<keyword evidence="3" id="KW-0408">Iron</keyword>
<dbReference type="SUPFAM" id="SSF53706">
    <property type="entry name" value="Formate dehydrogenase/DMSO reductase, domains 1-3"/>
    <property type="match status" value="1"/>
</dbReference>
<dbReference type="InterPro" id="IPR006656">
    <property type="entry name" value="Mopterin_OxRdtase"/>
</dbReference>
<protein>
    <submittedName>
        <fullName evidence="6">Anaerobic dehydrogenases</fullName>
    </submittedName>
</protein>
<dbReference type="InterPro" id="IPR006657">
    <property type="entry name" value="MoPterin_dinucl-bd_dom"/>
</dbReference>
<evidence type="ECO:0000256" key="4">
    <source>
        <dbReference type="ARBA" id="ARBA00023014"/>
    </source>
</evidence>
<dbReference type="GO" id="GO:0046872">
    <property type="term" value="F:metal ion binding"/>
    <property type="evidence" value="ECO:0007669"/>
    <property type="project" value="UniProtKB-KW"/>
</dbReference>
<organism evidence="6">
    <name type="scientific">Uncultured Desulfatiglans sp</name>
    <dbReference type="NCBI Taxonomy" id="1748965"/>
    <lineage>
        <taxon>Bacteria</taxon>
        <taxon>Pseudomonadati</taxon>
        <taxon>Thermodesulfobacteriota</taxon>
        <taxon>Desulfobacteria</taxon>
        <taxon>Desulfatiglandales</taxon>
        <taxon>Desulfatiglandaceae</taxon>
        <taxon>Desulfatiglans</taxon>
        <taxon>environmental samples</taxon>
    </lineage>
</organism>
<keyword evidence="2" id="KW-0479">Metal-binding</keyword>
<name>A0A653AF18_UNCDX</name>
<accession>A0A653AF18</accession>
<dbReference type="GO" id="GO:0043546">
    <property type="term" value="F:molybdopterin cofactor binding"/>
    <property type="evidence" value="ECO:0007669"/>
    <property type="project" value="InterPro"/>
</dbReference>
<dbReference type="InterPro" id="IPR006963">
    <property type="entry name" value="Mopterin_OxRdtase_4Fe-4S_dom"/>
</dbReference>